<dbReference type="InterPro" id="IPR057887">
    <property type="entry name" value="IQUB_helical"/>
</dbReference>
<name>H2L4G0_ORYLA</name>
<dbReference type="Ensembl" id="ENSORLT00000000651.2">
    <property type="protein sequence ID" value="ENSORLP00000000651.2"/>
    <property type="gene ID" value="ENSORLG00000000533.2"/>
</dbReference>
<dbReference type="InParanoid" id="H2L4G0"/>
<dbReference type="PANTHER" id="PTHR21074:SF0">
    <property type="entry name" value="IQ AND UBIQUITIN-LIKE DOMAIN-CONTAINING PROTEIN"/>
    <property type="match status" value="1"/>
</dbReference>
<dbReference type="InterPro" id="IPR037695">
    <property type="entry name" value="IQUB"/>
</dbReference>
<keyword evidence="3" id="KW-1185">Reference proteome</keyword>
<dbReference type="Proteomes" id="UP000001038">
    <property type="component" value="Chromosome 6"/>
</dbReference>
<dbReference type="AlphaFoldDB" id="H2L4G0"/>
<dbReference type="GO" id="GO:0030317">
    <property type="term" value="P:flagellated sperm motility"/>
    <property type="evidence" value="ECO:0000318"/>
    <property type="project" value="GO_Central"/>
</dbReference>
<feature type="domain" description="IQ motif and ubiquitin-like" evidence="1">
    <location>
        <begin position="318"/>
        <end position="453"/>
    </location>
</feature>
<reference evidence="2" key="2">
    <citation type="submission" date="2025-08" db="UniProtKB">
        <authorList>
            <consortium name="Ensembl"/>
        </authorList>
    </citation>
    <scope>IDENTIFICATION</scope>
    <source>
        <strain evidence="2">Hd-rR</strain>
    </source>
</reference>
<dbReference type="GO" id="GO:0001669">
    <property type="term" value="C:acrosomal vesicle"/>
    <property type="evidence" value="ECO:0000318"/>
    <property type="project" value="GO_Central"/>
</dbReference>
<proteinExistence type="predicted"/>
<gene>
    <name evidence="2" type="primary">iqub</name>
</gene>
<evidence type="ECO:0000259" key="1">
    <source>
        <dbReference type="Pfam" id="PF25805"/>
    </source>
</evidence>
<evidence type="ECO:0000313" key="3">
    <source>
        <dbReference type="Proteomes" id="UP000001038"/>
    </source>
</evidence>
<dbReference type="Pfam" id="PF25805">
    <property type="entry name" value="IQUB"/>
    <property type="match status" value="1"/>
</dbReference>
<sequence length="619" mass="72407">MFQNKMSIKIKDGDDKRLVIKLTETCQIDAKTATSTILHKIKPTKLGGKPHNPATLLVPSFLVWLLVILYLKVCQLVNYLHCVSFTNALSDCAGVEFVVVKNEHSYKQKAFLGGYRHQLTGTEYHHAAVQTLPRKKPDRGMTVFSRDSQTVRLKSHNQQCLVNTSTQMAGIGCYVSCMKDKLVTPGKYITADEWHDRKLRAVIFLQSLARRWLAQKAVDQLRNEQSRQLAWLEMQERRRESEKEDQQRDLYQRRMNPKRREDFNLLYKALEMWRLEEERLINSSQQGAKRKEALRLLLEKETQLIRAIGRRQIVTQTNNYEKMIRDFLNKSASPYQWHTTNNQLIEMDTLHTITARKLQDLYNNISLSTVSKMQRLHLLMTLKETIEENECPLTLDILELIDREVDLMTRKIKAQSLDGLRNRICTLFLQYIKTAAFNPIVRKMLKVSKKSLDLRFDMKKSKLSSVSLSSWCQRCISLDNIARSRLDFSVYKNILKRLKIDEQKLNKEAKIPWLLQEEDIWYLVEVVWASRSALNGKHDLHDLVFVRWDLQSDWSPWNCLLLSKEETSGHLEVYEKVFICEVEHKHEMARQHFSQISILAEYLDSQSAADPHSVSSKIN</sequence>
<dbReference type="STRING" id="8090.ENSORLP00000000651"/>
<dbReference type="FunCoup" id="H2L4G0">
    <property type="interactions" value="257"/>
</dbReference>
<dbReference type="PANTHER" id="PTHR21074">
    <property type="entry name" value="IQ AND UBIQUITIN-LIKE DOMAIN-CONTAINING PROTEIN"/>
    <property type="match status" value="1"/>
</dbReference>
<protein>
    <submittedName>
        <fullName evidence="2">IQ motif and ubiquitin domain containing</fullName>
    </submittedName>
</protein>
<evidence type="ECO:0000313" key="2">
    <source>
        <dbReference type="Ensembl" id="ENSORLP00000000651.2"/>
    </source>
</evidence>
<dbReference type="Bgee" id="ENSORLG00000000533">
    <property type="expression patterns" value="Expressed in testis and 5 other cell types or tissues"/>
</dbReference>
<reference evidence="2" key="3">
    <citation type="submission" date="2025-09" db="UniProtKB">
        <authorList>
            <consortium name="Ensembl"/>
        </authorList>
    </citation>
    <scope>IDENTIFICATION</scope>
    <source>
        <strain evidence="2">Hd-rR</strain>
    </source>
</reference>
<dbReference type="eggNOG" id="ENOG502QRQT">
    <property type="taxonomic scope" value="Eukaryota"/>
</dbReference>
<dbReference type="GeneTree" id="ENSGT00390000014326"/>
<organism evidence="2 3">
    <name type="scientific">Oryzias latipes</name>
    <name type="common">Japanese rice fish</name>
    <name type="synonym">Japanese killifish</name>
    <dbReference type="NCBI Taxonomy" id="8090"/>
    <lineage>
        <taxon>Eukaryota</taxon>
        <taxon>Metazoa</taxon>
        <taxon>Chordata</taxon>
        <taxon>Craniata</taxon>
        <taxon>Vertebrata</taxon>
        <taxon>Euteleostomi</taxon>
        <taxon>Actinopterygii</taxon>
        <taxon>Neopterygii</taxon>
        <taxon>Teleostei</taxon>
        <taxon>Neoteleostei</taxon>
        <taxon>Acanthomorphata</taxon>
        <taxon>Ovalentaria</taxon>
        <taxon>Atherinomorphae</taxon>
        <taxon>Beloniformes</taxon>
        <taxon>Adrianichthyidae</taxon>
        <taxon>Oryziinae</taxon>
        <taxon>Oryzias</taxon>
    </lineage>
</organism>
<dbReference type="GO" id="GO:0060271">
    <property type="term" value="P:cilium assembly"/>
    <property type="evidence" value="ECO:0000318"/>
    <property type="project" value="GO_Central"/>
</dbReference>
<reference evidence="2 3" key="1">
    <citation type="journal article" date="2007" name="Nature">
        <title>The medaka draft genome and insights into vertebrate genome evolution.</title>
        <authorList>
            <person name="Kasahara M."/>
            <person name="Naruse K."/>
            <person name="Sasaki S."/>
            <person name="Nakatani Y."/>
            <person name="Qu W."/>
            <person name="Ahsan B."/>
            <person name="Yamada T."/>
            <person name="Nagayasu Y."/>
            <person name="Doi K."/>
            <person name="Kasai Y."/>
            <person name="Jindo T."/>
            <person name="Kobayashi D."/>
            <person name="Shimada A."/>
            <person name="Toyoda A."/>
            <person name="Kuroki Y."/>
            <person name="Fujiyama A."/>
            <person name="Sasaki T."/>
            <person name="Shimizu A."/>
            <person name="Asakawa S."/>
            <person name="Shimizu N."/>
            <person name="Hashimoto S."/>
            <person name="Yang J."/>
            <person name="Lee Y."/>
            <person name="Matsushima K."/>
            <person name="Sugano S."/>
            <person name="Sakaizumi M."/>
            <person name="Narita T."/>
            <person name="Ohishi K."/>
            <person name="Haga S."/>
            <person name="Ohta F."/>
            <person name="Nomoto H."/>
            <person name="Nogata K."/>
            <person name="Morishita T."/>
            <person name="Endo T."/>
            <person name="Shin-I T."/>
            <person name="Takeda H."/>
            <person name="Morishita S."/>
            <person name="Kohara Y."/>
        </authorList>
    </citation>
    <scope>NUCLEOTIDE SEQUENCE [LARGE SCALE GENOMIC DNA]</scope>
    <source>
        <strain evidence="2 3">Hd-rR</strain>
    </source>
</reference>
<accession>H2L4G0</accession>
<dbReference type="HOGENOM" id="CLU_014415_2_0_1"/>
<dbReference type="GO" id="GO:0031514">
    <property type="term" value="C:motile cilium"/>
    <property type="evidence" value="ECO:0000318"/>
    <property type="project" value="GO_Central"/>
</dbReference>